<organism evidence="1 2">
    <name type="scientific">Lactonifactor longoviformis DSM 17459</name>
    <dbReference type="NCBI Taxonomy" id="1122155"/>
    <lineage>
        <taxon>Bacteria</taxon>
        <taxon>Bacillati</taxon>
        <taxon>Bacillota</taxon>
        <taxon>Clostridia</taxon>
        <taxon>Eubacteriales</taxon>
        <taxon>Clostridiaceae</taxon>
        <taxon>Lactonifactor</taxon>
    </lineage>
</organism>
<dbReference type="EMBL" id="FQVI01000056">
    <property type="protein sequence ID" value="SHF62020.1"/>
    <property type="molecule type" value="Genomic_DNA"/>
</dbReference>
<dbReference type="STRING" id="1122155.SAMN02745158_04417"/>
<reference evidence="1 2" key="1">
    <citation type="submission" date="2016-11" db="EMBL/GenBank/DDBJ databases">
        <authorList>
            <person name="Jaros S."/>
            <person name="Januszkiewicz K."/>
            <person name="Wedrychowicz H."/>
        </authorList>
    </citation>
    <scope>NUCLEOTIDE SEQUENCE [LARGE SCALE GENOMIC DNA]</scope>
    <source>
        <strain evidence="1 2">DSM 17459</strain>
    </source>
</reference>
<dbReference type="AlphaFoldDB" id="A0A1M5D5A1"/>
<evidence type="ECO:0000313" key="1">
    <source>
        <dbReference type="EMBL" id="SHF62020.1"/>
    </source>
</evidence>
<accession>A0A1M5D5A1</accession>
<protein>
    <submittedName>
        <fullName evidence="1">Uncharacterized protein</fullName>
    </submittedName>
</protein>
<name>A0A1M5D5A1_9CLOT</name>
<keyword evidence="2" id="KW-1185">Reference proteome</keyword>
<dbReference type="Proteomes" id="UP000184245">
    <property type="component" value="Unassembled WGS sequence"/>
</dbReference>
<sequence length="64" mass="7361">MRSKVTDYTAWLNGVYVAKAIASCFSKGAKYPDKPFGTETKEVSPEDEFKLFIEVFNSRFKKMQ</sequence>
<evidence type="ECO:0000313" key="2">
    <source>
        <dbReference type="Proteomes" id="UP000184245"/>
    </source>
</evidence>
<proteinExistence type="predicted"/>
<gene>
    <name evidence="1" type="ORF">SAMN02745158_04417</name>
</gene>